<name>A0A163Z7X9_9FLAO</name>
<dbReference type="PROSITE" id="PS51257">
    <property type="entry name" value="PROKAR_LIPOPROTEIN"/>
    <property type="match status" value="1"/>
</dbReference>
<proteinExistence type="predicted"/>
<evidence type="ECO:0000313" key="2">
    <source>
        <dbReference type="Proteomes" id="UP000076630"/>
    </source>
</evidence>
<comment type="caution">
    <text evidence="1">The sequence shown here is derived from an EMBL/GenBank/DDBJ whole genome shotgun (WGS) entry which is preliminary data.</text>
</comment>
<reference evidence="1 2" key="1">
    <citation type="submission" date="2016-01" db="EMBL/GenBank/DDBJ databases">
        <title>Whole genome sequencing of Myroides marinus L41.</title>
        <authorList>
            <person name="Hong K.W."/>
        </authorList>
    </citation>
    <scope>NUCLEOTIDE SEQUENCE [LARGE SCALE GENOMIC DNA]</scope>
    <source>
        <strain evidence="1 2">L41</strain>
    </source>
</reference>
<evidence type="ECO:0000313" key="1">
    <source>
        <dbReference type="EMBL" id="KZE81220.1"/>
    </source>
</evidence>
<accession>A0A163Z7X9</accession>
<evidence type="ECO:0008006" key="3">
    <source>
        <dbReference type="Google" id="ProtNLM"/>
    </source>
</evidence>
<dbReference type="RefSeq" id="WP_038985280.1">
    <property type="nucleotide sequence ID" value="NZ_JWJO01000011.1"/>
</dbReference>
<dbReference type="OrthoDB" id="1443728at2"/>
<sequence length="201" mass="23549">MKSNSYILLPLLFLVSILTFSCKEDNRFEKEQELKLTQHNDSVYEFLTKNWNLRIPETTPELDQILQEWKPWQELAQEVRLKPVSSIGAFQKRSVRLAELISSLTYQEYPAELNLPDIKTRVSLLQTALNNLNMFLEVEPIDIKKLDHDIKYVNRAFRLLTAQMEENIRKANIPQEEGEAEMLEAIDNERRANPTTENVTE</sequence>
<gene>
    <name evidence="1" type="ORF">AV926_07970</name>
</gene>
<keyword evidence="2" id="KW-1185">Reference proteome</keyword>
<protein>
    <recommendedName>
        <fullName evidence="3">Lipoprotein</fullName>
    </recommendedName>
</protein>
<organism evidence="1 2">
    <name type="scientific">Myroides marinus</name>
    <dbReference type="NCBI Taxonomy" id="703342"/>
    <lineage>
        <taxon>Bacteria</taxon>
        <taxon>Pseudomonadati</taxon>
        <taxon>Bacteroidota</taxon>
        <taxon>Flavobacteriia</taxon>
        <taxon>Flavobacteriales</taxon>
        <taxon>Flavobacteriaceae</taxon>
        <taxon>Myroides</taxon>
    </lineage>
</organism>
<dbReference type="AlphaFoldDB" id="A0A163Z7X9"/>
<dbReference type="EMBL" id="LQNU01000053">
    <property type="protein sequence ID" value="KZE81220.1"/>
    <property type="molecule type" value="Genomic_DNA"/>
</dbReference>
<dbReference type="Proteomes" id="UP000076630">
    <property type="component" value="Unassembled WGS sequence"/>
</dbReference>